<evidence type="ECO:0000313" key="3">
    <source>
        <dbReference type="Proteomes" id="UP001596175"/>
    </source>
</evidence>
<feature type="compositionally biased region" description="Low complexity" evidence="1">
    <location>
        <begin position="313"/>
        <end position="328"/>
    </location>
</feature>
<feature type="region of interest" description="Disordered" evidence="1">
    <location>
        <begin position="270"/>
        <end position="377"/>
    </location>
</feature>
<comment type="caution">
    <text evidence="2">The sequence shown here is derived from an EMBL/GenBank/DDBJ whole genome shotgun (WGS) entry which is preliminary data.</text>
</comment>
<feature type="compositionally biased region" description="Basic and acidic residues" evidence="1">
    <location>
        <begin position="347"/>
        <end position="377"/>
    </location>
</feature>
<sequence length="377" mass="35592">MTAGRTAPSRYGAVIGTRGVARATDQTVVIAPAVDAPAAPARQALDGLPSVQRRMLVLRWSHGMAVHEIAALDAVPVDVVERRLVHGALAFAHLLGLPSGVTSPGVVAAREIAALGPRAELSPAGGRAPVRIPISASGPVVGPRPATTPPLDEPRDRRLPIAAACLAAASAAALGVAAATANVDATGSGASTGPGPGPAPGLGAVIPGPGALGGGPAAPAPVVGGTGDLGLPGNASAAPDGSVPPSLAAASAPAPVGALGVVPGGSGPVGVGPGAGGAPVGGGGTSPASTSHSSSTSSPSSSSPDSPAPTSPSAPSSSADPAPSSSSAESTRNDPPPRAHASSGGRGGDRGDRDEAGRDRGRGGERGDRGGERGGGR</sequence>
<dbReference type="InterPro" id="IPR013324">
    <property type="entry name" value="RNA_pol_sigma_r3/r4-like"/>
</dbReference>
<feature type="compositionally biased region" description="Gly residues" evidence="1">
    <location>
        <begin position="270"/>
        <end position="285"/>
    </location>
</feature>
<feature type="compositionally biased region" description="Low complexity" evidence="1">
    <location>
        <begin position="241"/>
        <end position="251"/>
    </location>
</feature>
<keyword evidence="3" id="KW-1185">Reference proteome</keyword>
<protein>
    <recommendedName>
        <fullName evidence="4">RNA polymerase sigma factor 70 region 4 type 2 domain-containing protein</fullName>
    </recommendedName>
</protein>
<evidence type="ECO:0000313" key="2">
    <source>
        <dbReference type="EMBL" id="MFC5136964.1"/>
    </source>
</evidence>
<feature type="region of interest" description="Disordered" evidence="1">
    <location>
        <begin position="186"/>
        <end position="210"/>
    </location>
</feature>
<reference evidence="3" key="1">
    <citation type="journal article" date="2019" name="Int. J. Syst. Evol. Microbiol.">
        <title>The Global Catalogue of Microorganisms (GCM) 10K type strain sequencing project: providing services to taxonomists for standard genome sequencing and annotation.</title>
        <authorList>
            <consortium name="The Broad Institute Genomics Platform"/>
            <consortium name="The Broad Institute Genome Sequencing Center for Infectious Disease"/>
            <person name="Wu L."/>
            <person name="Ma J."/>
        </authorList>
    </citation>
    <scope>NUCLEOTIDE SEQUENCE [LARGE SCALE GENOMIC DNA]</scope>
    <source>
        <strain evidence="3">XZYJ18</strain>
    </source>
</reference>
<feature type="compositionally biased region" description="Low complexity" evidence="1">
    <location>
        <begin position="286"/>
        <end position="305"/>
    </location>
</feature>
<dbReference type="EMBL" id="JBHSKG010000001">
    <property type="protein sequence ID" value="MFC5136964.1"/>
    <property type="molecule type" value="Genomic_DNA"/>
</dbReference>
<evidence type="ECO:0000256" key="1">
    <source>
        <dbReference type="SAM" id="MobiDB-lite"/>
    </source>
</evidence>
<dbReference type="Proteomes" id="UP001596175">
    <property type="component" value="Unassembled WGS sequence"/>
</dbReference>
<accession>A0ABV9ZBW6</accession>
<name>A0ABV9ZBW6_9PSEU</name>
<gene>
    <name evidence="2" type="ORF">ACFPK1_01855</name>
</gene>
<organism evidence="2 3">
    <name type="scientific">Actinomycetospora rhizophila</name>
    <dbReference type="NCBI Taxonomy" id="1416876"/>
    <lineage>
        <taxon>Bacteria</taxon>
        <taxon>Bacillati</taxon>
        <taxon>Actinomycetota</taxon>
        <taxon>Actinomycetes</taxon>
        <taxon>Pseudonocardiales</taxon>
        <taxon>Pseudonocardiaceae</taxon>
        <taxon>Actinomycetospora</taxon>
    </lineage>
</organism>
<feature type="region of interest" description="Disordered" evidence="1">
    <location>
        <begin position="126"/>
        <end position="155"/>
    </location>
</feature>
<dbReference type="RefSeq" id="WP_378019187.1">
    <property type="nucleotide sequence ID" value="NZ_JBHSKG010000001.1"/>
</dbReference>
<evidence type="ECO:0008006" key="4">
    <source>
        <dbReference type="Google" id="ProtNLM"/>
    </source>
</evidence>
<feature type="region of interest" description="Disordered" evidence="1">
    <location>
        <begin position="231"/>
        <end position="251"/>
    </location>
</feature>
<dbReference type="SUPFAM" id="SSF88659">
    <property type="entry name" value="Sigma3 and sigma4 domains of RNA polymerase sigma factors"/>
    <property type="match status" value="1"/>
</dbReference>
<dbReference type="InterPro" id="IPR036388">
    <property type="entry name" value="WH-like_DNA-bd_sf"/>
</dbReference>
<proteinExistence type="predicted"/>
<dbReference type="Gene3D" id="1.10.10.10">
    <property type="entry name" value="Winged helix-like DNA-binding domain superfamily/Winged helix DNA-binding domain"/>
    <property type="match status" value="1"/>
</dbReference>